<dbReference type="InterPro" id="IPR012338">
    <property type="entry name" value="Beta-lactam/transpept-like"/>
</dbReference>
<dbReference type="Proteomes" id="UP000559027">
    <property type="component" value="Unassembled WGS sequence"/>
</dbReference>
<accession>A0A8H5LKD3</accession>
<feature type="domain" description="Beta-lactamase-related" evidence="3">
    <location>
        <begin position="36"/>
        <end position="387"/>
    </location>
</feature>
<feature type="chain" id="PRO_5034508749" description="Beta-lactamase-related domain-containing protein" evidence="2">
    <location>
        <begin position="17"/>
        <end position="619"/>
    </location>
</feature>
<proteinExistence type="inferred from homology"/>
<dbReference type="OrthoDB" id="5946976at2759"/>
<organism evidence="4 5">
    <name type="scientific">Leucocoprinus leucothites</name>
    <dbReference type="NCBI Taxonomy" id="201217"/>
    <lineage>
        <taxon>Eukaryota</taxon>
        <taxon>Fungi</taxon>
        <taxon>Dikarya</taxon>
        <taxon>Basidiomycota</taxon>
        <taxon>Agaricomycotina</taxon>
        <taxon>Agaricomycetes</taxon>
        <taxon>Agaricomycetidae</taxon>
        <taxon>Agaricales</taxon>
        <taxon>Agaricineae</taxon>
        <taxon>Agaricaceae</taxon>
        <taxon>Leucocoprinus</taxon>
    </lineage>
</organism>
<dbReference type="Gene3D" id="3.40.710.10">
    <property type="entry name" value="DD-peptidase/beta-lactamase superfamily"/>
    <property type="match status" value="1"/>
</dbReference>
<keyword evidence="5" id="KW-1185">Reference proteome</keyword>
<dbReference type="EMBL" id="JAACJO010000003">
    <property type="protein sequence ID" value="KAF5360710.1"/>
    <property type="molecule type" value="Genomic_DNA"/>
</dbReference>
<dbReference type="InterPro" id="IPR001466">
    <property type="entry name" value="Beta-lactam-related"/>
</dbReference>
<comment type="caution">
    <text evidence="4">The sequence shown here is derived from an EMBL/GenBank/DDBJ whole genome shotgun (WGS) entry which is preliminary data.</text>
</comment>
<gene>
    <name evidence="4" type="ORF">D9756_004739</name>
</gene>
<protein>
    <recommendedName>
        <fullName evidence="3">Beta-lactamase-related domain-containing protein</fullName>
    </recommendedName>
</protein>
<dbReference type="PANTHER" id="PTHR46825:SF15">
    <property type="entry name" value="BETA-LACTAMASE-RELATED DOMAIN-CONTAINING PROTEIN"/>
    <property type="match status" value="1"/>
</dbReference>
<evidence type="ECO:0000256" key="2">
    <source>
        <dbReference type="SAM" id="SignalP"/>
    </source>
</evidence>
<sequence>MISWAPLRLALTSILTTQLPLTRHSDQTKLMTPDVDNYIRSVIEEWDLPGLSVGLVRQDPTSPTGWYQEFASYGVAKADGTPVTPDTVFAIASNSKLFTAIGTGLLISNESLKEERGAELTWSTKAKDIFGGLWELWDEEASRGTSIQDMLSHRTGLPGHDIGNVKRNQSLVDKIRTLRYLRPSAEFRELWQYNNLMYDSLAYLPQTLVNQSFASYMEQHIFHPLCMSSTTYSIAQAEKGLLANGFVHSGQDQKLGLDGVQKPIVPFFVRPGDEYDLAGCGGVLSSARDLTVWLAMLLANGKHPFENRTVIPPGVIEYTATGTSTFGKLAKFPELSVAVYGAGQIRYSYRGHEIVEHNGGVPGFDSWVSRMPNDNLGIVLLCNDERSMNALSAIKWRIIDEIIVRDVFPNAPLIDWIPRYKAIEDAAKQRRTTFTPRPKHPLPPNLPLSELQGRVYSHGAYGTLTPCLVPGPQSLLPNDNIPRSKAEATCQVILESLPVQRILNITDLSVPTFIIPLNGVWTTHLRLSHFSGNLFNTSVLWTNAQARLKESLGSTSDGTWTGDGDVVAPFTFQDILVEWVTEGEEGLAFRGNVWNMGPGASEPAGNGKDGAEVWFSRVA</sequence>
<evidence type="ECO:0000313" key="5">
    <source>
        <dbReference type="Proteomes" id="UP000559027"/>
    </source>
</evidence>
<dbReference type="SUPFAM" id="SSF56601">
    <property type="entry name" value="beta-lactamase/transpeptidase-like"/>
    <property type="match status" value="1"/>
</dbReference>
<dbReference type="PANTHER" id="PTHR46825">
    <property type="entry name" value="D-ALANYL-D-ALANINE-CARBOXYPEPTIDASE/ENDOPEPTIDASE AMPH"/>
    <property type="match status" value="1"/>
</dbReference>
<dbReference type="InterPro" id="IPR050491">
    <property type="entry name" value="AmpC-like"/>
</dbReference>
<evidence type="ECO:0000313" key="4">
    <source>
        <dbReference type="EMBL" id="KAF5360710.1"/>
    </source>
</evidence>
<evidence type="ECO:0000259" key="3">
    <source>
        <dbReference type="Pfam" id="PF00144"/>
    </source>
</evidence>
<dbReference type="Pfam" id="PF00144">
    <property type="entry name" value="Beta-lactamase"/>
    <property type="match status" value="1"/>
</dbReference>
<dbReference type="AlphaFoldDB" id="A0A8H5LKD3"/>
<evidence type="ECO:0000256" key="1">
    <source>
        <dbReference type="ARBA" id="ARBA00038215"/>
    </source>
</evidence>
<reference evidence="4 5" key="1">
    <citation type="journal article" date="2020" name="ISME J.">
        <title>Uncovering the hidden diversity of litter-decomposition mechanisms in mushroom-forming fungi.</title>
        <authorList>
            <person name="Floudas D."/>
            <person name="Bentzer J."/>
            <person name="Ahren D."/>
            <person name="Johansson T."/>
            <person name="Persson P."/>
            <person name="Tunlid A."/>
        </authorList>
    </citation>
    <scope>NUCLEOTIDE SEQUENCE [LARGE SCALE GENOMIC DNA]</scope>
    <source>
        <strain evidence="4 5">CBS 146.42</strain>
    </source>
</reference>
<feature type="signal peptide" evidence="2">
    <location>
        <begin position="1"/>
        <end position="16"/>
    </location>
</feature>
<keyword evidence="2" id="KW-0732">Signal</keyword>
<comment type="similarity">
    <text evidence="1">Belongs to the peptidase S12 family.</text>
</comment>
<name>A0A8H5LKD3_9AGAR</name>